<feature type="chain" id="PRO_5025599342" description="Rhamnogalacturonase A/B/Epimerase-like pectate lyase domain-containing protein" evidence="1">
    <location>
        <begin position="32"/>
        <end position="948"/>
    </location>
</feature>
<dbReference type="InterPro" id="IPR024535">
    <property type="entry name" value="RHGA/B-epi-like_pectate_lyase"/>
</dbReference>
<dbReference type="SUPFAM" id="SSF51126">
    <property type="entry name" value="Pectin lyase-like"/>
    <property type="match status" value="1"/>
</dbReference>
<evidence type="ECO:0000313" key="3">
    <source>
        <dbReference type="EMBL" id="VGO14800.1"/>
    </source>
</evidence>
<evidence type="ECO:0000259" key="2">
    <source>
        <dbReference type="Pfam" id="PF12708"/>
    </source>
</evidence>
<keyword evidence="1" id="KW-0732">Signal</keyword>
<dbReference type="RefSeq" id="WP_222847210.1">
    <property type="nucleotide sequence ID" value="NZ_CAAHFG010000002.1"/>
</dbReference>
<reference evidence="3 4" key="1">
    <citation type="submission" date="2019-04" db="EMBL/GenBank/DDBJ databases">
        <authorList>
            <person name="Van Vliet M D."/>
        </authorList>
    </citation>
    <scope>NUCLEOTIDE SEQUENCE [LARGE SCALE GENOMIC DNA]</scope>
    <source>
        <strain evidence="3 4">F1</strain>
    </source>
</reference>
<dbReference type="EMBL" id="CAAHFG010000002">
    <property type="protein sequence ID" value="VGO14800.1"/>
    <property type="molecule type" value="Genomic_DNA"/>
</dbReference>
<dbReference type="InterPro" id="IPR012334">
    <property type="entry name" value="Pectin_lyas_fold"/>
</dbReference>
<keyword evidence="4" id="KW-1185">Reference proteome</keyword>
<feature type="domain" description="Rhamnogalacturonase A/B/Epimerase-like pectate lyase" evidence="2">
    <location>
        <begin position="256"/>
        <end position="332"/>
    </location>
</feature>
<dbReference type="Proteomes" id="UP000366872">
    <property type="component" value="Unassembled WGS sequence"/>
</dbReference>
<dbReference type="Pfam" id="PF12708">
    <property type="entry name" value="Pect-lyase_RHGA_epim"/>
    <property type="match status" value="1"/>
</dbReference>
<dbReference type="InterPro" id="IPR011050">
    <property type="entry name" value="Pectin_lyase_fold/virulence"/>
</dbReference>
<evidence type="ECO:0000313" key="4">
    <source>
        <dbReference type="Proteomes" id="UP000366872"/>
    </source>
</evidence>
<feature type="signal peptide" evidence="1">
    <location>
        <begin position="1"/>
        <end position="31"/>
    </location>
</feature>
<gene>
    <name evidence="3" type="ORF">PDESU_03369</name>
</gene>
<dbReference type="Gene3D" id="2.160.20.10">
    <property type="entry name" value="Single-stranded right-handed beta-helix, Pectin lyase-like"/>
    <property type="match status" value="1"/>
</dbReference>
<evidence type="ECO:0000256" key="1">
    <source>
        <dbReference type="SAM" id="SignalP"/>
    </source>
</evidence>
<protein>
    <recommendedName>
        <fullName evidence="2">Rhamnogalacturonase A/B/Epimerase-like pectate lyase domain-containing protein</fullName>
    </recommendedName>
</protein>
<name>A0A6C2U498_PONDE</name>
<accession>A0A6C2U498</accession>
<sequence length="948" mass="103243">MTPTRNLLNKCNVRWFAVVVAVVSFGSTSQATSFPDMPTHGPTDQFPPSFFDFIPPVGGVAADASPLVNEWTRHNQPGDTMALTGEDLSFPPAGKPEGADTTFLFFGQNFAVTSGIVQRVEGRHCAVTLPFRLPPDEMYLAWPTNSNGVGMPVAINQTESWWIGFDEVAAGETFSVYGRNLSLGGGACWVYIEETGDWEKSFSANPYKADFTCPDLKNGTYTIWPHNGHGDKYGWGAPRKLTVRDANVWSDDSHSWFNVKDYGAVGDGITDDTEAINLAAKEAGDKPYSTVYFPAGTFLVSDRIYPNRAFLRYKGAGESLTTLQAASDSFGSSKYMLPLREDSAVEDLAFNKGDLNVIPITVQGGRTRSHITLTRVTSSALSTGPLGDTSGAPALDYTSGKYFKAKDCTFITNYGVKGGKADQVLFENCEFVGIGDCNGLMWYEGSRFAMTGCHAHPYDASSSVDGLGWAKGRWVYGGGYITKAYIGDNVSIDMAPRLADPFYRGNPVSISALEWVDPEKTGPTDQARQVLSFSDLGRQEIGNVQASVGEVGHKRPEWGSKIESWDYDQGQVEIRGMAKNLASSTDDEVIFFDIVDQNAGEQFLWEAMVVTYAGSPSAVTDSATLHFGDLEEDFSGYTMIIAEGRGAGQSSKLAASDTSNGTVTLETPLGVEPDSTSLCKIGKFLDRVVLYGNDLSGTDRASEAGVYTATTGISCYGGGSKLIVDGNKFSKMKSGVVLWAGAGEAPSNIMQPNVFNVVKNNTIESCQNGVANVVNDWGHGVQQDKTFFCNVTRSNRIVNSTVAAFVNSTSEGRQRKDLCVFEQIHLESNAAMVLEENVDVHNQIWIRNEFTVEGSGHINITIVLPGGVDESRRNTSSYPLVGFGDRPVRAMLYDIEGTLIQTWNGLEDESRLYLENLMSDRWYEVKFFVFQESSWTHHSSISIGPNTQ</sequence>
<dbReference type="AlphaFoldDB" id="A0A6C2U498"/>
<proteinExistence type="predicted"/>
<organism evidence="3 4">
    <name type="scientific">Pontiella desulfatans</name>
    <dbReference type="NCBI Taxonomy" id="2750659"/>
    <lineage>
        <taxon>Bacteria</taxon>
        <taxon>Pseudomonadati</taxon>
        <taxon>Kiritimatiellota</taxon>
        <taxon>Kiritimatiellia</taxon>
        <taxon>Kiritimatiellales</taxon>
        <taxon>Pontiellaceae</taxon>
        <taxon>Pontiella</taxon>
    </lineage>
</organism>